<sequence>MVPKSNWANILGDRKYYMKIMDWQDFLFPCINPSFLVQALTLGAMPIPAGMIEYGEATTCVTSVFMPPKFCCPADLDGSHGSEVSCGQLVVIPVQRPVCPKYIGNLYRPYH</sequence>
<accession>A0A445MVE9</accession>
<evidence type="ECO:0000313" key="1">
    <source>
        <dbReference type="EMBL" id="SPD73369.1"/>
    </source>
</evidence>
<gene>
    <name evidence="1" type="ORF">PITCH_A1810004</name>
</gene>
<name>A0A445MVE9_9BACT</name>
<organism evidence="1">
    <name type="scientific">uncultured Desulfobacterium sp</name>
    <dbReference type="NCBI Taxonomy" id="201089"/>
    <lineage>
        <taxon>Bacteria</taxon>
        <taxon>Pseudomonadati</taxon>
        <taxon>Thermodesulfobacteriota</taxon>
        <taxon>Desulfobacteria</taxon>
        <taxon>Desulfobacterales</taxon>
        <taxon>Desulfobacteriaceae</taxon>
        <taxon>Desulfobacterium</taxon>
        <taxon>environmental samples</taxon>
    </lineage>
</organism>
<proteinExistence type="predicted"/>
<reference evidence="1" key="1">
    <citation type="submission" date="2018-01" db="EMBL/GenBank/DDBJ databases">
        <authorList>
            <person name="Regsiter A."/>
            <person name="William W."/>
        </authorList>
    </citation>
    <scope>NUCLEOTIDE SEQUENCE</scope>
    <source>
        <strain evidence="1">TRIP AH-1</strain>
    </source>
</reference>
<dbReference type="AlphaFoldDB" id="A0A445MVE9"/>
<protein>
    <submittedName>
        <fullName evidence="1">Uncharacterized protein</fullName>
    </submittedName>
</protein>
<dbReference type="EMBL" id="OJIN01000092">
    <property type="protein sequence ID" value="SPD73369.1"/>
    <property type="molecule type" value="Genomic_DNA"/>
</dbReference>